<name>A0A2S0HXW1_9FLAO</name>
<dbReference type="PANTHER" id="PTHR12526">
    <property type="entry name" value="GLYCOSYLTRANSFERASE"/>
    <property type="match status" value="1"/>
</dbReference>
<accession>A0A2S0HXW1</accession>
<dbReference type="Pfam" id="PF00534">
    <property type="entry name" value="Glycos_transf_1"/>
    <property type="match status" value="1"/>
</dbReference>
<dbReference type="InterPro" id="IPR001296">
    <property type="entry name" value="Glyco_trans_1"/>
</dbReference>
<dbReference type="SUPFAM" id="SSF53756">
    <property type="entry name" value="UDP-Glycosyltransferase/glycogen phosphorylase"/>
    <property type="match status" value="1"/>
</dbReference>
<proteinExistence type="predicted"/>
<dbReference type="Gene3D" id="3.40.50.2000">
    <property type="entry name" value="Glycogen Phosphorylase B"/>
    <property type="match status" value="2"/>
</dbReference>
<protein>
    <submittedName>
        <fullName evidence="4">Glycosyl transferase family 1</fullName>
    </submittedName>
</protein>
<keyword evidence="5" id="KW-1185">Reference proteome</keyword>
<dbReference type="RefSeq" id="WP_105216690.1">
    <property type="nucleotide sequence ID" value="NZ_CP027062.1"/>
</dbReference>
<organism evidence="4 5">
    <name type="scientific">Pukyongia salina</name>
    <dbReference type="NCBI Taxonomy" id="2094025"/>
    <lineage>
        <taxon>Bacteria</taxon>
        <taxon>Pseudomonadati</taxon>
        <taxon>Bacteroidota</taxon>
        <taxon>Flavobacteriia</taxon>
        <taxon>Flavobacteriales</taxon>
        <taxon>Flavobacteriaceae</taxon>
        <taxon>Pukyongia</taxon>
    </lineage>
</organism>
<reference evidence="4 5" key="1">
    <citation type="submission" date="2018-02" db="EMBL/GenBank/DDBJ databases">
        <title>Genomic analysis of the strain RR4-38 isolated from a seawater recirculating aquaculture system.</title>
        <authorList>
            <person name="Kim Y.-S."/>
            <person name="Jang Y.H."/>
            <person name="Kim K.-H."/>
        </authorList>
    </citation>
    <scope>NUCLEOTIDE SEQUENCE [LARGE SCALE GENOMIC DNA]</scope>
    <source>
        <strain evidence="4 5">RR4-38</strain>
    </source>
</reference>
<evidence type="ECO:0000313" key="4">
    <source>
        <dbReference type="EMBL" id="AVI51450.1"/>
    </source>
</evidence>
<dbReference type="EMBL" id="CP027062">
    <property type="protein sequence ID" value="AVI51450.1"/>
    <property type="molecule type" value="Genomic_DNA"/>
</dbReference>
<keyword evidence="1" id="KW-0328">Glycosyltransferase</keyword>
<dbReference type="OrthoDB" id="9810929at2"/>
<dbReference type="Proteomes" id="UP000238442">
    <property type="component" value="Chromosome"/>
</dbReference>
<dbReference type="PANTHER" id="PTHR12526:SF629">
    <property type="entry name" value="TEICHURONIC ACID BIOSYNTHESIS GLYCOSYLTRANSFERASE TUAH-RELATED"/>
    <property type="match status" value="1"/>
</dbReference>
<evidence type="ECO:0000256" key="2">
    <source>
        <dbReference type="ARBA" id="ARBA00022679"/>
    </source>
</evidence>
<gene>
    <name evidence="4" type="ORF">C5O00_09800</name>
</gene>
<evidence type="ECO:0000259" key="3">
    <source>
        <dbReference type="Pfam" id="PF00534"/>
    </source>
</evidence>
<dbReference type="CDD" id="cd03801">
    <property type="entry name" value="GT4_PimA-like"/>
    <property type="match status" value="1"/>
</dbReference>
<sequence>MPNQKLLYIGNKLEASGSTVTSIETLGSLLEQEGYTVYMASTKPNKIWRLLDMIWAVLRYRRKVSYVLIDTYSTQNFYFAVTVANICRLVGLPYIPILRGGNLPERLRNNRRLSWKLFNGAKINVSPSAYLMEEFKKEGYNNLIEIPNNIVLENYPIRLRPDPKPKLLWVRSFAEIYNPALALEVVKLLLKSDYQASLCMVGPDKDGSLERCKNIAAEASLPIKFTGRLSKSEWIDLSKDYDIFINTTNFDNTPVSVIEAMALGLPVVTTNVGGIPYLLENKRDALLVEPNDADAICESVISLIENPQTAVHLARNARKKVEKFDWEEVKHLWFRILKA</sequence>
<dbReference type="AlphaFoldDB" id="A0A2S0HXW1"/>
<dbReference type="GO" id="GO:0016757">
    <property type="term" value="F:glycosyltransferase activity"/>
    <property type="evidence" value="ECO:0007669"/>
    <property type="project" value="UniProtKB-KW"/>
</dbReference>
<keyword evidence="2 4" id="KW-0808">Transferase</keyword>
<evidence type="ECO:0000256" key="1">
    <source>
        <dbReference type="ARBA" id="ARBA00022676"/>
    </source>
</evidence>
<evidence type="ECO:0000313" key="5">
    <source>
        <dbReference type="Proteomes" id="UP000238442"/>
    </source>
</evidence>
<dbReference type="KEGG" id="aue:C5O00_09800"/>
<feature type="domain" description="Glycosyl transferase family 1" evidence="3">
    <location>
        <begin position="159"/>
        <end position="319"/>
    </location>
</feature>